<accession>A0A9J6CN84</accession>
<organism evidence="2 3">
    <name type="scientific">Polypedilum vanderplanki</name>
    <name type="common">Sleeping chironomid midge</name>
    <dbReference type="NCBI Taxonomy" id="319348"/>
    <lineage>
        <taxon>Eukaryota</taxon>
        <taxon>Metazoa</taxon>
        <taxon>Ecdysozoa</taxon>
        <taxon>Arthropoda</taxon>
        <taxon>Hexapoda</taxon>
        <taxon>Insecta</taxon>
        <taxon>Pterygota</taxon>
        <taxon>Neoptera</taxon>
        <taxon>Endopterygota</taxon>
        <taxon>Diptera</taxon>
        <taxon>Nematocera</taxon>
        <taxon>Chironomoidea</taxon>
        <taxon>Chironomidae</taxon>
        <taxon>Chironominae</taxon>
        <taxon>Polypedilum</taxon>
        <taxon>Polypedilum</taxon>
    </lineage>
</organism>
<evidence type="ECO:0000256" key="1">
    <source>
        <dbReference type="SAM" id="SignalP"/>
    </source>
</evidence>
<keyword evidence="1" id="KW-0732">Signal</keyword>
<gene>
    <name evidence="2" type="ORF">PVAND_012387</name>
</gene>
<dbReference type="AlphaFoldDB" id="A0A9J6CN84"/>
<feature type="chain" id="PRO_5039888015" evidence="1">
    <location>
        <begin position="19"/>
        <end position="287"/>
    </location>
</feature>
<evidence type="ECO:0000313" key="2">
    <source>
        <dbReference type="EMBL" id="KAG5683083.1"/>
    </source>
</evidence>
<feature type="signal peptide" evidence="1">
    <location>
        <begin position="1"/>
        <end position="18"/>
    </location>
</feature>
<dbReference type="Proteomes" id="UP001107558">
    <property type="component" value="Chromosome 1"/>
</dbReference>
<evidence type="ECO:0000313" key="3">
    <source>
        <dbReference type="Proteomes" id="UP001107558"/>
    </source>
</evidence>
<dbReference type="PROSITE" id="PS51257">
    <property type="entry name" value="PROKAR_LIPOPROTEIN"/>
    <property type="match status" value="1"/>
</dbReference>
<keyword evidence="3" id="KW-1185">Reference proteome</keyword>
<dbReference type="OrthoDB" id="365605at2759"/>
<dbReference type="EMBL" id="JADBJN010000001">
    <property type="protein sequence ID" value="KAG5683083.1"/>
    <property type="molecule type" value="Genomic_DNA"/>
</dbReference>
<sequence length="287" mass="32215">MKNFVAFFVIITFGCCLCDDCPVVPKHYEELGCIPLIKEGEKCAYSYDCSPFEHRDKNKCYFGGKTYEIQQEIDNDLTSGSCTVGCRCNPGYDNKIKFTCAHIDCPEFFGGGGGLVSLTSHCIYQYKKNRCCRSGTVCDENLKKLERCELNGNSYYEGERMESGKSCYSCICEKGFDPNVPIEENKSCWKINCMIDLHYSDRISEGCVPVYYGEERCCPIPEFRCPDSNTTVVKSLGRTSEAKTNDECKFGNLRLGVGDVLSPKGNKCVICSCKVPPYVTCVQKRDC</sequence>
<comment type="caution">
    <text evidence="2">The sequence shown here is derived from an EMBL/GenBank/DDBJ whole genome shotgun (WGS) entry which is preliminary data.</text>
</comment>
<proteinExistence type="predicted"/>
<name>A0A9J6CN84_POLVA</name>
<protein>
    <submittedName>
        <fullName evidence="2">Uncharacterized protein</fullName>
    </submittedName>
</protein>
<reference evidence="2" key="1">
    <citation type="submission" date="2021-03" db="EMBL/GenBank/DDBJ databases">
        <title>Chromosome level genome of the anhydrobiotic midge Polypedilum vanderplanki.</title>
        <authorList>
            <person name="Yoshida Y."/>
            <person name="Kikawada T."/>
            <person name="Gusev O."/>
        </authorList>
    </citation>
    <scope>NUCLEOTIDE SEQUENCE</scope>
    <source>
        <strain evidence="2">NIAS01</strain>
        <tissue evidence="2">Whole body or cell culture</tissue>
    </source>
</reference>